<evidence type="ECO:0000256" key="13">
    <source>
        <dbReference type="ARBA" id="ARBA00054774"/>
    </source>
</evidence>
<comment type="similarity">
    <text evidence="3 18">Belongs to the glycosyl hydrolase 47 family.</text>
</comment>
<accession>A0A443SUS5</accession>
<evidence type="ECO:0000256" key="1">
    <source>
        <dbReference type="ARBA" id="ARBA00001913"/>
    </source>
</evidence>
<dbReference type="GO" id="GO:0005975">
    <property type="term" value="P:carbohydrate metabolic process"/>
    <property type="evidence" value="ECO:0007669"/>
    <property type="project" value="InterPro"/>
</dbReference>
<evidence type="ECO:0000256" key="15">
    <source>
        <dbReference type="PIRSR" id="PIRSR601382-1"/>
    </source>
</evidence>
<keyword evidence="20" id="KW-1133">Transmembrane helix</keyword>
<dbReference type="InterPro" id="IPR001382">
    <property type="entry name" value="Glyco_hydro_47"/>
</dbReference>
<evidence type="ECO:0000313" key="21">
    <source>
        <dbReference type="EMBL" id="RWS31269.1"/>
    </source>
</evidence>
<evidence type="ECO:0000256" key="6">
    <source>
        <dbReference type="ARBA" id="ARBA00022837"/>
    </source>
</evidence>
<dbReference type="GO" id="GO:0004571">
    <property type="term" value="F:mannosyl-oligosaccharide 1,2-alpha-mannosidase activity"/>
    <property type="evidence" value="ECO:0007669"/>
    <property type="project" value="UniProtKB-EC"/>
</dbReference>
<gene>
    <name evidence="21" type="ORF">B4U80_06596</name>
</gene>
<keyword evidence="6 16" id="KW-0106">Calcium</keyword>
<dbReference type="PANTHER" id="PTHR11742:SF6">
    <property type="entry name" value="MANNOSYL-OLIGOSACCHARIDE ALPHA-1,2-MANNOSIDASE IA-RELATED"/>
    <property type="match status" value="1"/>
</dbReference>
<evidence type="ECO:0000256" key="19">
    <source>
        <dbReference type="SAM" id="MobiDB-lite"/>
    </source>
</evidence>
<dbReference type="InterPro" id="IPR036026">
    <property type="entry name" value="Seven-hairpin_glycosidases"/>
</dbReference>
<feature type="active site" evidence="15">
    <location>
        <position position="519"/>
    </location>
</feature>
<evidence type="ECO:0000256" key="16">
    <source>
        <dbReference type="PIRSR" id="PIRSR601382-2"/>
    </source>
</evidence>
<evidence type="ECO:0000313" key="22">
    <source>
        <dbReference type="Proteomes" id="UP000288716"/>
    </source>
</evidence>
<keyword evidence="8 20" id="KW-0472">Membrane</keyword>
<dbReference type="EMBL" id="NCKV01000218">
    <property type="protein sequence ID" value="RWS31269.1"/>
    <property type="molecule type" value="Genomic_DNA"/>
</dbReference>
<dbReference type="Pfam" id="PF01532">
    <property type="entry name" value="Glyco_hydro_47"/>
    <property type="match status" value="1"/>
</dbReference>
<comment type="pathway">
    <text evidence="2">Protein modification; protein glycosylation.</text>
</comment>
<feature type="disulfide bond" evidence="17">
    <location>
        <begin position="448"/>
        <end position="480"/>
    </location>
</feature>
<keyword evidence="9 17" id="KW-1015">Disulfide bond</keyword>
<comment type="catalytic activity">
    <reaction evidence="11">
        <text>N(4)-(alpha-D-Man-(1-&gt;2)-alpha-D-Man-(1-&gt;2)-alpha-D-Man-(1-&gt;3)-[alpha-D-Man-(1-&gt;3)-[alpha-D-Man-(1-&gt;2)-alpha-D-Man-(1-&gt;6)]-alpha-D-Man-(1-&gt;6)]-beta-D-Man-(1-&gt;4)-beta-D-GlcNAc-(1-&gt;4)-beta-D-GlcNAc)-L-asparaginyl-[protein] (N-glucan mannose isomer 8A1,2,3B1,3) + 3 H2O = N(4)-(alpha-D-Man-(1-&gt;3)-[alpha-D-Man-(1-&gt;3)-[alpha-D-Man-(1-&gt;6)]-alpha-D-Man-(1-&gt;6)]-beta-D-Man-(1-&gt;4)-beta-D-GlcNAc-(1-&gt;4)-beta-D-GlcNAc)-L-asparaginyl-[protein] (N-glucan mannose isomer 5A1,2) + 3 beta-D-mannose</text>
        <dbReference type="Rhea" id="RHEA:56028"/>
        <dbReference type="Rhea" id="RHEA-COMP:14358"/>
        <dbReference type="Rhea" id="RHEA-COMP:14367"/>
        <dbReference type="ChEBI" id="CHEBI:15377"/>
        <dbReference type="ChEBI" id="CHEBI:28563"/>
        <dbReference type="ChEBI" id="CHEBI:59087"/>
        <dbReference type="ChEBI" id="CHEBI:60628"/>
        <dbReference type="EC" id="3.2.1.113"/>
    </reaction>
</comment>
<evidence type="ECO:0000256" key="17">
    <source>
        <dbReference type="PIRSR" id="PIRSR601382-3"/>
    </source>
</evidence>
<dbReference type="Proteomes" id="UP000288716">
    <property type="component" value="Unassembled WGS sequence"/>
</dbReference>
<sequence length="633" mass="72306">MVASVLRLREKYILILITSSFVVFCIGGFFFLPELKAGTQFAFKQIKDAGPDLLGLIPPVEENKALHVHQSVPLRPPEVHPGWNPRFPAPVTARGKMSDQQKLAEKIRNEMMNINLTQLGAVLPRPFPLDIENDSGNSGSESEHWPLLRPSQPKDEVLDKDVRSKRDTVREMMKHAWSNYVKYAWGHNELKPISRKGHSAGIFGNTQLGATIVDALDTLYIMGLKDEFNAGRKWIAENLDFSDISADVSVFETNIRFIGGLLSCYALTNDALFLEKSEHIAKKLLPAFNTLTGIPYSIINPKTGFAKNYVWASSGSSILSEIGTMHLEFVYLSDLTNNPVYKEKVLKVRNILQKTPTINGLYPNYINPKTGRWGQRHISMGALGDSFYEYLLKAWIQSGGEDQDAKDMYFKAIDAVKNKLLQRSKNGLYYLADMKYDRLDHKMDHLTCFAGGLFALGAQDLWGKDKEEDLNIGAELTRTCRESYKQTETGLGPESFKFTENIEAKAMKQSERYYIQRPETVESYFYLWRFTKEQKYRDWAWDVVQALQKHCRVENGFTGLKNVYDANGPKDDVQQSFFLAETLKYLYLIFSEDDLIGFDKWVFNTEAHPLPIKGHNPVYPKSTHETNFKLDRY</sequence>
<dbReference type="PANTHER" id="PTHR11742">
    <property type="entry name" value="MANNOSYL-OLIGOSACCHARIDE ALPHA-1,2-MANNOSIDASE-RELATED"/>
    <property type="match status" value="1"/>
</dbReference>
<feature type="binding site" evidence="16">
    <location>
        <position position="605"/>
    </location>
    <ligand>
        <name>Ca(2+)</name>
        <dbReference type="ChEBI" id="CHEBI:29108"/>
    </ligand>
</feature>
<feature type="transmembrane region" description="Helical" evidence="20">
    <location>
        <begin position="12"/>
        <end position="32"/>
    </location>
</feature>
<organism evidence="21 22">
    <name type="scientific">Leptotrombidium deliense</name>
    <dbReference type="NCBI Taxonomy" id="299467"/>
    <lineage>
        <taxon>Eukaryota</taxon>
        <taxon>Metazoa</taxon>
        <taxon>Ecdysozoa</taxon>
        <taxon>Arthropoda</taxon>
        <taxon>Chelicerata</taxon>
        <taxon>Arachnida</taxon>
        <taxon>Acari</taxon>
        <taxon>Acariformes</taxon>
        <taxon>Trombidiformes</taxon>
        <taxon>Prostigmata</taxon>
        <taxon>Anystina</taxon>
        <taxon>Parasitengona</taxon>
        <taxon>Trombiculoidea</taxon>
        <taxon>Trombiculidae</taxon>
        <taxon>Leptotrombidium</taxon>
    </lineage>
</organism>
<evidence type="ECO:0000256" key="3">
    <source>
        <dbReference type="ARBA" id="ARBA00007658"/>
    </source>
</evidence>
<dbReference type="GO" id="GO:0005783">
    <property type="term" value="C:endoplasmic reticulum"/>
    <property type="evidence" value="ECO:0007669"/>
    <property type="project" value="TreeGrafter"/>
</dbReference>
<feature type="active site" description="Proton donor" evidence="15">
    <location>
        <position position="494"/>
    </location>
</feature>
<evidence type="ECO:0000256" key="20">
    <source>
        <dbReference type="SAM" id="Phobius"/>
    </source>
</evidence>
<keyword evidence="22" id="KW-1185">Reference proteome</keyword>
<keyword evidence="10 18" id="KW-0326">Glycosidase</keyword>
<name>A0A443SUS5_9ACAR</name>
<evidence type="ECO:0000256" key="5">
    <source>
        <dbReference type="ARBA" id="ARBA00022801"/>
    </source>
</evidence>
<dbReference type="Gene3D" id="1.50.10.10">
    <property type="match status" value="1"/>
</dbReference>
<evidence type="ECO:0000256" key="2">
    <source>
        <dbReference type="ARBA" id="ARBA00004922"/>
    </source>
</evidence>
<dbReference type="GO" id="GO:0000139">
    <property type="term" value="C:Golgi membrane"/>
    <property type="evidence" value="ECO:0007669"/>
    <property type="project" value="TreeGrafter"/>
</dbReference>
<feature type="region of interest" description="Disordered" evidence="19">
    <location>
        <begin position="130"/>
        <end position="158"/>
    </location>
</feature>
<dbReference type="AlphaFoldDB" id="A0A443SUS5"/>
<dbReference type="STRING" id="299467.A0A443SUS5"/>
<evidence type="ECO:0000256" key="12">
    <source>
        <dbReference type="ARBA" id="ARBA00048605"/>
    </source>
</evidence>
<evidence type="ECO:0000256" key="14">
    <source>
        <dbReference type="ARBA" id="ARBA00060399"/>
    </source>
</evidence>
<dbReference type="VEuPathDB" id="VectorBase:LDEU000773"/>
<keyword evidence="5 18" id="KW-0378">Hydrolase</keyword>
<keyword evidence="7" id="KW-0735">Signal-anchor</keyword>
<comment type="cofactor">
    <cofactor evidence="1 16">
        <name>Ca(2+)</name>
        <dbReference type="ChEBI" id="CHEBI:29108"/>
    </cofactor>
</comment>
<comment type="function">
    <text evidence="13">Involved in the maturation of Asn-linked oligosaccharides. Progressively trim alpha-1,2-linked mannose residues from Man(9)GlcNAc(2) to produce Man(5)GlcNAc(2).</text>
</comment>
<dbReference type="PRINTS" id="PR00747">
    <property type="entry name" value="GLYHDRLASE47"/>
</dbReference>
<protein>
    <recommendedName>
        <fullName evidence="18">alpha-1,2-Mannosidase</fullName>
        <ecNumber evidence="18">3.2.1.-</ecNumber>
    </recommendedName>
</protein>
<evidence type="ECO:0000256" key="18">
    <source>
        <dbReference type="RuleBase" id="RU361193"/>
    </source>
</evidence>
<dbReference type="FunFam" id="1.50.10.10:FF:000002">
    <property type="entry name" value="alpha-1,2-Mannosidase"/>
    <property type="match status" value="1"/>
</dbReference>
<evidence type="ECO:0000256" key="4">
    <source>
        <dbReference type="ARBA" id="ARBA00022692"/>
    </source>
</evidence>
<evidence type="ECO:0000256" key="9">
    <source>
        <dbReference type="ARBA" id="ARBA00023157"/>
    </source>
</evidence>
<comment type="catalytic activity">
    <reaction evidence="12">
        <text>N(4)-(alpha-D-Man-(1-&gt;2)-alpha-D-Man-(1-&gt;2)-alpha-D-Man-(1-&gt;3)-[alpha-D-Man-(1-&gt;2)-alpha-D-Man-(1-&gt;3)-[alpha-D-Man-(1-&gt;2)-alpha-D-Man-(1-&gt;6)]-alpha-D-Man-(1-&gt;6)]-beta-D-Man-(1-&gt;4)-beta-D-GlcNAc-(1-&gt;4)-beta-D-GlcNAc)-L-asparaginyl-[protein] (N-glucan mannose isomer 9A1,2,3B1,2,3) + 4 H2O = N(4)-(alpha-D-Man-(1-&gt;3)-[alpha-D-Man-(1-&gt;3)-[alpha-D-Man-(1-&gt;6)]-alpha-D-Man-(1-&gt;6)]-beta-D-Man-(1-&gt;4)-beta-D-GlcNAc-(1-&gt;4)-beta-D-GlcNAc)-L-asparaginyl-[protein] (N-glucan mannose isomer 5A1,2) + 4 beta-D-mannose</text>
        <dbReference type="Rhea" id="RHEA:56008"/>
        <dbReference type="Rhea" id="RHEA-COMP:14356"/>
        <dbReference type="Rhea" id="RHEA-COMP:14367"/>
        <dbReference type="ChEBI" id="CHEBI:15377"/>
        <dbReference type="ChEBI" id="CHEBI:28563"/>
        <dbReference type="ChEBI" id="CHEBI:59087"/>
        <dbReference type="ChEBI" id="CHEBI:139493"/>
        <dbReference type="EC" id="3.2.1.113"/>
    </reaction>
</comment>
<keyword evidence="4 20" id="KW-0812">Transmembrane</keyword>
<dbReference type="SUPFAM" id="SSF48225">
    <property type="entry name" value="Seven-hairpin glycosidases"/>
    <property type="match status" value="1"/>
</dbReference>
<dbReference type="GO" id="GO:0005509">
    <property type="term" value="F:calcium ion binding"/>
    <property type="evidence" value="ECO:0007669"/>
    <property type="project" value="InterPro"/>
</dbReference>
<dbReference type="InterPro" id="IPR012341">
    <property type="entry name" value="6hp_glycosidase-like_sf"/>
</dbReference>
<dbReference type="InterPro" id="IPR050749">
    <property type="entry name" value="Glycosyl_Hydrolase_47"/>
</dbReference>
<evidence type="ECO:0000256" key="10">
    <source>
        <dbReference type="ARBA" id="ARBA00023295"/>
    </source>
</evidence>
<reference evidence="21 22" key="1">
    <citation type="journal article" date="2018" name="Gigascience">
        <title>Genomes of trombidid mites reveal novel predicted allergens and laterally-transferred genes associated with secondary metabolism.</title>
        <authorList>
            <person name="Dong X."/>
            <person name="Chaisiri K."/>
            <person name="Xia D."/>
            <person name="Armstrong S.D."/>
            <person name="Fang Y."/>
            <person name="Donnelly M.J."/>
            <person name="Kadowaki T."/>
            <person name="McGarry J.W."/>
            <person name="Darby A.C."/>
            <person name="Makepeace B.L."/>
        </authorList>
    </citation>
    <scope>NUCLEOTIDE SEQUENCE [LARGE SCALE GENOMIC DNA]</scope>
    <source>
        <strain evidence="21">UoL-UT</strain>
    </source>
</reference>
<dbReference type="OrthoDB" id="8118055at2759"/>
<comment type="subcellular location">
    <subcellularLocation>
        <location evidence="14">Endomembrane system</location>
        <topology evidence="14">Single-pass type II membrane protein</topology>
    </subcellularLocation>
</comment>
<proteinExistence type="inferred from homology"/>
<evidence type="ECO:0000256" key="11">
    <source>
        <dbReference type="ARBA" id="ARBA00047669"/>
    </source>
</evidence>
<feature type="active site" evidence="15">
    <location>
        <position position="385"/>
    </location>
</feature>
<dbReference type="EC" id="3.2.1.-" evidence="18"/>
<keyword evidence="16" id="KW-0479">Metal-binding</keyword>
<evidence type="ECO:0000256" key="8">
    <source>
        <dbReference type="ARBA" id="ARBA00023136"/>
    </source>
</evidence>
<comment type="caution">
    <text evidence="21">The sequence shown here is derived from an EMBL/GenBank/DDBJ whole genome shotgun (WGS) entry which is preliminary data.</text>
</comment>
<feature type="compositionally biased region" description="Basic and acidic residues" evidence="19">
    <location>
        <begin position="141"/>
        <end position="158"/>
    </location>
</feature>
<evidence type="ECO:0000256" key="7">
    <source>
        <dbReference type="ARBA" id="ARBA00022968"/>
    </source>
</evidence>
<feature type="active site" description="Proton donor" evidence="15">
    <location>
        <position position="252"/>
    </location>
</feature>